<reference evidence="2 3" key="1">
    <citation type="submission" date="2016-11" db="EMBL/GenBank/DDBJ databases">
        <authorList>
            <person name="Varghese N."/>
            <person name="Submissions S."/>
        </authorList>
    </citation>
    <scope>NUCLEOTIDE SEQUENCE [LARGE SCALE GENOMIC DNA]</scope>
    <source>
        <strain evidence="2 3">DSM 15287</strain>
    </source>
</reference>
<proteinExistence type="predicted"/>
<name>A0A1M6N3I0_9FIRM</name>
<accession>A0A1M6N3I0</accession>
<evidence type="ECO:0000313" key="2">
    <source>
        <dbReference type="EMBL" id="SHJ90321.1"/>
    </source>
</evidence>
<dbReference type="EMBL" id="FQZD01000048">
    <property type="protein sequence ID" value="SHJ90321.1"/>
    <property type="molecule type" value="Genomic_DNA"/>
</dbReference>
<protein>
    <submittedName>
        <fullName evidence="2">Uncharacterized protein</fullName>
    </submittedName>
</protein>
<evidence type="ECO:0000313" key="3">
    <source>
        <dbReference type="Proteomes" id="UP000322917"/>
    </source>
</evidence>
<keyword evidence="3" id="KW-1185">Reference proteome</keyword>
<feature type="transmembrane region" description="Helical" evidence="1">
    <location>
        <begin position="40"/>
        <end position="59"/>
    </location>
</feature>
<dbReference type="Proteomes" id="UP000322917">
    <property type="component" value="Unassembled WGS sequence"/>
</dbReference>
<keyword evidence="1" id="KW-0472">Membrane</keyword>
<evidence type="ECO:0000256" key="1">
    <source>
        <dbReference type="SAM" id="Phobius"/>
    </source>
</evidence>
<organism evidence="2 3">
    <name type="scientific">Propionispora hippei DSM 15287</name>
    <dbReference type="NCBI Taxonomy" id="1123003"/>
    <lineage>
        <taxon>Bacteria</taxon>
        <taxon>Bacillati</taxon>
        <taxon>Bacillota</taxon>
        <taxon>Negativicutes</taxon>
        <taxon>Selenomonadales</taxon>
        <taxon>Sporomusaceae</taxon>
        <taxon>Propionispora</taxon>
    </lineage>
</organism>
<gene>
    <name evidence="2" type="ORF">SAMN02745170_03652</name>
</gene>
<dbReference type="AlphaFoldDB" id="A0A1M6N3I0"/>
<keyword evidence="1" id="KW-0812">Transmembrane</keyword>
<keyword evidence="1" id="KW-1133">Transmembrane helix</keyword>
<sequence length="75" mass="8991">MCQKNRRYCFCYTGYDQECDECAVHIEYVLFCNGGNDDEFFYPFYYSFHVCLFYLMYILSKGKPKENRGSNLVTV</sequence>